<evidence type="ECO:0000256" key="7">
    <source>
        <dbReference type="ARBA" id="ARBA00023065"/>
    </source>
</evidence>
<dbReference type="AlphaFoldDB" id="A0A2C9DBU4"/>
<feature type="transmembrane region" description="Helical" evidence="9">
    <location>
        <begin position="91"/>
        <end position="115"/>
    </location>
</feature>
<dbReference type="NCBIfam" id="NF003714">
    <property type="entry name" value="PRK05326.1-1"/>
    <property type="match status" value="1"/>
</dbReference>
<keyword evidence="3" id="KW-0050">Antiport</keyword>
<feature type="transmembrane region" description="Helical" evidence="9">
    <location>
        <begin position="60"/>
        <end position="79"/>
    </location>
</feature>
<evidence type="ECO:0000256" key="5">
    <source>
        <dbReference type="ARBA" id="ARBA00022692"/>
    </source>
</evidence>
<keyword evidence="12" id="KW-1185">Reference proteome</keyword>
<feature type="transmembrane region" description="Helical" evidence="9">
    <location>
        <begin position="338"/>
        <end position="358"/>
    </location>
</feature>
<dbReference type="NCBIfam" id="NF003715">
    <property type="entry name" value="PRK05326.1-2"/>
    <property type="match status" value="1"/>
</dbReference>
<sequence length="604" mass="64501">MLIDQIYMITLVGAGLIIVSAISSLLASRLGAPLLLLLLCIGLLAGEDGMGILFDNGGAAYFIGSLALAVILFDSGFGTSINSFKLAAMPALTLATLGVLLTTGLVALAAHWLFGLDAIESLLMGAIVSSTDAAAVFFLLRVGGVTMRDRVRSTLEVESGSNDPMAIFLTLTLTSLAAMPDMASGSMATALLIGFIRQMGLGLIGGFVGGMLILTIVNRLTLERGLYPIIVLACAIFLFSLVGAIGGSGFLAVYVAGLYAGNRHVRAKATLVRFQEGTTWLAQMIMFLVLGLLATPSQFPAIALPAIAIALFLIFVARPIAVWLCLLPQSFSGRETAFVAWVGLRGAVSILLAILPVIGGVHNGMLFFNTTFIVVLTSLLLQGWTVNPLARWLGLVLPPKIGPIEKVELELPGTANHELLAYRVVPDSPVTRGSRLPRWARPSLVIRDGKSMRYQYAGRLQPGDYVYLFISPRLPPLLDRLFASPAIVSQDDAEFFGEFSIEPDKTMGDLDAIYAVGIEEKTASLSIVDYMTDRLGGHAEAGDRMAVGPIELIVRDCDEAGRIAAVGLSCAPETPRVVKLKTDVMHRLFRQFARFSATRDGEKS</sequence>
<dbReference type="PANTHER" id="PTHR32507:SF7">
    <property type="entry name" value="K(+)_H(+) ANTIPORTER NHAP2"/>
    <property type="match status" value="1"/>
</dbReference>
<evidence type="ECO:0000256" key="1">
    <source>
        <dbReference type="ARBA" id="ARBA00004651"/>
    </source>
</evidence>
<organism evidence="11 12">
    <name type="scientific">Hartmannibacter diazotrophicus</name>
    <dbReference type="NCBI Taxonomy" id="1482074"/>
    <lineage>
        <taxon>Bacteria</taxon>
        <taxon>Pseudomonadati</taxon>
        <taxon>Pseudomonadota</taxon>
        <taxon>Alphaproteobacteria</taxon>
        <taxon>Hyphomicrobiales</taxon>
        <taxon>Pleomorphomonadaceae</taxon>
        <taxon>Hartmannibacter</taxon>
    </lineage>
</organism>
<dbReference type="GO" id="GO:0005886">
    <property type="term" value="C:plasma membrane"/>
    <property type="evidence" value="ECO:0007669"/>
    <property type="project" value="UniProtKB-SubCell"/>
</dbReference>
<evidence type="ECO:0000256" key="2">
    <source>
        <dbReference type="ARBA" id="ARBA00022448"/>
    </source>
</evidence>
<dbReference type="InterPro" id="IPR038770">
    <property type="entry name" value="Na+/solute_symporter_sf"/>
</dbReference>
<keyword evidence="7" id="KW-0406">Ion transport</keyword>
<feature type="transmembrane region" description="Helical" evidence="9">
    <location>
        <begin position="277"/>
        <end position="296"/>
    </location>
</feature>
<feature type="transmembrane region" description="Helical" evidence="9">
    <location>
        <begin position="6"/>
        <end position="27"/>
    </location>
</feature>
<evidence type="ECO:0000256" key="8">
    <source>
        <dbReference type="ARBA" id="ARBA00023136"/>
    </source>
</evidence>
<keyword evidence="4" id="KW-1003">Cell membrane</keyword>
<feature type="transmembrane region" description="Helical" evidence="9">
    <location>
        <begin position="364"/>
        <end position="381"/>
    </location>
</feature>
<keyword evidence="6 9" id="KW-1133">Transmembrane helix</keyword>
<feature type="domain" description="Cation/H+ exchanger transmembrane" evidence="10">
    <location>
        <begin position="18"/>
        <end position="392"/>
    </location>
</feature>
<dbReference type="GO" id="GO:0015297">
    <property type="term" value="F:antiporter activity"/>
    <property type="evidence" value="ECO:0007669"/>
    <property type="project" value="UniProtKB-KW"/>
</dbReference>
<dbReference type="InterPro" id="IPR006153">
    <property type="entry name" value="Cation/H_exchanger_TM"/>
</dbReference>
<feature type="transmembrane region" description="Helical" evidence="9">
    <location>
        <begin position="121"/>
        <end position="140"/>
    </location>
</feature>
<feature type="transmembrane region" description="Helical" evidence="9">
    <location>
        <begin position="199"/>
        <end position="217"/>
    </location>
</feature>
<reference evidence="12" key="1">
    <citation type="submission" date="2017-09" db="EMBL/GenBank/DDBJ databases">
        <title>Genome sequence of Nannocystis excedens DSM 71.</title>
        <authorList>
            <person name="Blom J."/>
        </authorList>
    </citation>
    <scope>NUCLEOTIDE SEQUENCE [LARGE SCALE GENOMIC DNA]</scope>
    <source>
        <strain evidence="12">type strain: E19</strain>
    </source>
</reference>
<evidence type="ECO:0000256" key="3">
    <source>
        <dbReference type="ARBA" id="ARBA00022449"/>
    </source>
</evidence>
<name>A0A2C9DBU4_9HYPH</name>
<keyword evidence="8 9" id="KW-0472">Membrane</keyword>
<evidence type="ECO:0000256" key="4">
    <source>
        <dbReference type="ARBA" id="ARBA00022475"/>
    </source>
</evidence>
<dbReference type="GO" id="GO:1902600">
    <property type="term" value="P:proton transmembrane transport"/>
    <property type="evidence" value="ECO:0007669"/>
    <property type="project" value="InterPro"/>
</dbReference>
<feature type="transmembrane region" description="Helical" evidence="9">
    <location>
        <begin position="302"/>
        <end position="326"/>
    </location>
</feature>
<gene>
    <name evidence="11" type="primary">nhaP2</name>
    <name evidence="11" type="ORF">HDIA_3650</name>
</gene>
<dbReference type="Gene3D" id="1.20.1530.20">
    <property type="match status" value="1"/>
</dbReference>
<evidence type="ECO:0000259" key="10">
    <source>
        <dbReference type="Pfam" id="PF00999"/>
    </source>
</evidence>
<comment type="subcellular location">
    <subcellularLocation>
        <location evidence="1">Cell membrane</location>
        <topology evidence="1">Multi-pass membrane protein</topology>
    </subcellularLocation>
</comment>
<evidence type="ECO:0000313" key="11">
    <source>
        <dbReference type="EMBL" id="SON57191.1"/>
    </source>
</evidence>
<keyword evidence="2" id="KW-0813">Transport</keyword>
<feature type="transmembrane region" description="Helical" evidence="9">
    <location>
        <begin position="229"/>
        <end position="256"/>
    </location>
</feature>
<accession>A0A2C9DBU4</accession>
<dbReference type="PANTHER" id="PTHR32507">
    <property type="entry name" value="NA(+)/H(+) ANTIPORTER 1"/>
    <property type="match status" value="1"/>
</dbReference>
<keyword evidence="5 9" id="KW-0812">Transmembrane</keyword>
<evidence type="ECO:0000256" key="6">
    <source>
        <dbReference type="ARBA" id="ARBA00022989"/>
    </source>
</evidence>
<feature type="transmembrane region" description="Helical" evidence="9">
    <location>
        <begin position="34"/>
        <end position="54"/>
    </location>
</feature>
<protein>
    <submittedName>
        <fullName evidence="11">K(+)/H(+) antiporter NhaP2</fullName>
    </submittedName>
</protein>
<dbReference type="Pfam" id="PF00999">
    <property type="entry name" value="Na_H_Exchanger"/>
    <property type="match status" value="1"/>
</dbReference>
<evidence type="ECO:0000256" key="9">
    <source>
        <dbReference type="SAM" id="Phobius"/>
    </source>
</evidence>
<dbReference type="KEGG" id="hdi:HDIA_3650"/>
<dbReference type="NCBIfam" id="NF003716">
    <property type="entry name" value="PRK05326.1-3"/>
    <property type="match status" value="1"/>
</dbReference>
<evidence type="ECO:0000313" key="12">
    <source>
        <dbReference type="Proteomes" id="UP000223606"/>
    </source>
</evidence>
<dbReference type="Proteomes" id="UP000223606">
    <property type="component" value="Chromosome 1"/>
</dbReference>
<proteinExistence type="predicted"/>
<dbReference type="EMBL" id="LT960614">
    <property type="protein sequence ID" value="SON57191.1"/>
    <property type="molecule type" value="Genomic_DNA"/>
</dbReference>